<accession>I7LG97</accession>
<evidence type="ECO:0000256" key="4">
    <source>
        <dbReference type="ARBA" id="ARBA00023136"/>
    </source>
</evidence>
<dbReference type="Pfam" id="PF05128">
    <property type="entry name" value="DUF697"/>
    <property type="match status" value="1"/>
</dbReference>
<keyword evidence="7" id="KW-1185">Reference proteome</keyword>
<evidence type="ECO:0008006" key="8">
    <source>
        <dbReference type="Google" id="ProtNLM"/>
    </source>
</evidence>
<dbReference type="Proteomes" id="UP000007652">
    <property type="component" value="Unassembled WGS sequence"/>
</dbReference>
<dbReference type="RefSeq" id="WP_008908387.1">
    <property type="nucleotide sequence ID" value="NZ_CAKP01000060.1"/>
</dbReference>
<dbReference type="EMBL" id="CAKP01000060">
    <property type="protein sequence ID" value="CCJ33115.1"/>
    <property type="molecule type" value="Genomic_DNA"/>
</dbReference>
<sequence>MNIDEVLERINDEIKKEYLEDKRVERVIKFCSALCAGIALQPIPIADFPILTTIEVAMVMKIGNIRGFQISRDRALDILKEILGVVGLGYLAKSGIIFAYKTFIPFLGGFFTIPLVYGACYAIGKVADFYFVQKRSGNPINKKQLQVIYKRELEEGKRIGSELKNENKDK</sequence>
<feature type="transmembrane region" description="Helical" evidence="5">
    <location>
        <begin position="106"/>
        <end position="124"/>
    </location>
</feature>
<evidence type="ECO:0000256" key="3">
    <source>
        <dbReference type="ARBA" id="ARBA00022989"/>
    </source>
</evidence>
<evidence type="ECO:0000256" key="5">
    <source>
        <dbReference type="SAM" id="Phobius"/>
    </source>
</evidence>
<dbReference type="STRING" id="857293.CAAU_1031"/>
<comment type="subcellular location">
    <subcellularLocation>
        <location evidence="1">Membrane</location>
        <topology evidence="1">Multi-pass membrane protein</topology>
    </subcellularLocation>
</comment>
<protein>
    <recommendedName>
        <fullName evidence="8">DUF697 domain-containing protein</fullName>
    </recommendedName>
</protein>
<keyword evidence="4 5" id="KW-0472">Membrane</keyword>
<evidence type="ECO:0000256" key="1">
    <source>
        <dbReference type="ARBA" id="ARBA00004141"/>
    </source>
</evidence>
<evidence type="ECO:0000313" key="7">
    <source>
        <dbReference type="Proteomes" id="UP000007652"/>
    </source>
</evidence>
<name>I7LG97_9CLOT</name>
<reference evidence="6 7" key="1">
    <citation type="journal article" date="2011" name="J. Bacteriol.">
        <title>Draft genome sequence of Caloramator australicus strain RC3T, a thermoanaerobe from the Great Artesian Basin of Australia.</title>
        <authorList>
            <person name="Ogg C.D."/>
            <person name="Patel B.K.C."/>
        </authorList>
    </citation>
    <scope>NUCLEOTIDE SEQUENCE [LARGE SCALE GENOMIC DNA]</scope>
    <source>
        <strain evidence="6 7">RC3</strain>
    </source>
</reference>
<feature type="transmembrane region" description="Helical" evidence="5">
    <location>
        <begin position="82"/>
        <end position="100"/>
    </location>
</feature>
<dbReference type="AlphaFoldDB" id="I7LG97"/>
<comment type="caution">
    <text evidence="6">The sequence shown here is derived from an EMBL/GenBank/DDBJ whole genome shotgun (WGS) entry which is preliminary data.</text>
</comment>
<evidence type="ECO:0000256" key="2">
    <source>
        <dbReference type="ARBA" id="ARBA00022692"/>
    </source>
</evidence>
<gene>
    <name evidence="6" type="ORF">CAAU_1031</name>
</gene>
<organism evidence="6 7">
    <name type="scientific">Caloramator australicus RC3</name>
    <dbReference type="NCBI Taxonomy" id="857293"/>
    <lineage>
        <taxon>Bacteria</taxon>
        <taxon>Bacillati</taxon>
        <taxon>Bacillota</taxon>
        <taxon>Clostridia</taxon>
        <taxon>Eubacteriales</taxon>
        <taxon>Clostridiaceae</taxon>
        <taxon>Caloramator</taxon>
    </lineage>
</organism>
<keyword evidence="2 5" id="KW-0812">Transmembrane</keyword>
<dbReference type="InterPro" id="IPR021147">
    <property type="entry name" value="DUF697"/>
</dbReference>
<proteinExistence type="predicted"/>
<dbReference type="GO" id="GO:0016020">
    <property type="term" value="C:membrane"/>
    <property type="evidence" value="ECO:0007669"/>
    <property type="project" value="UniProtKB-SubCell"/>
</dbReference>
<dbReference type="eggNOG" id="COG3597">
    <property type="taxonomic scope" value="Bacteria"/>
</dbReference>
<evidence type="ECO:0000313" key="6">
    <source>
        <dbReference type="EMBL" id="CCJ33115.1"/>
    </source>
</evidence>
<keyword evidence="3 5" id="KW-1133">Transmembrane helix</keyword>